<reference evidence="1" key="1">
    <citation type="submission" date="2023-07" db="EMBL/GenBank/DDBJ databases">
        <title>Chromosome-level Genome Assembly of Striped Snakehead (Channa striata).</title>
        <authorList>
            <person name="Liu H."/>
        </authorList>
    </citation>
    <scope>NUCLEOTIDE SEQUENCE</scope>
    <source>
        <strain evidence="1">Gz</strain>
        <tissue evidence="1">Muscle</tissue>
    </source>
</reference>
<evidence type="ECO:0000313" key="1">
    <source>
        <dbReference type="EMBL" id="KAK2844105.1"/>
    </source>
</evidence>
<proteinExistence type="predicted"/>
<dbReference type="EMBL" id="JAUPFM010000008">
    <property type="protein sequence ID" value="KAK2844105.1"/>
    <property type="molecule type" value="Genomic_DNA"/>
</dbReference>
<dbReference type="AlphaFoldDB" id="A0AA88SM72"/>
<accession>A0AA88SM72</accession>
<comment type="caution">
    <text evidence="1">The sequence shown here is derived from an EMBL/GenBank/DDBJ whole genome shotgun (WGS) entry which is preliminary data.</text>
</comment>
<keyword evidence="2" id="KW-1185">Reference proteome</keyword>
<protein>
    <submittedName>
        <fullName evidence="1">Uncharacterized protein</fullName>
    </submittedName>
</protein>
<organism evidence="1 2">
    <name type="scientific">Channa striata</name>
    <name type="common">Snakehead murrel</name>
    <name type="synonym">Ophicephalus striatus</name>
    <dbReference type="NCBI Taxonomy" id="64152"/>
    <lineage>
        <taxon>Eukaryota</taxon>
        <taxon>Metazoa</taxon>
        <taxon>Chordata</taxon>
        <taxon>Craniata</taxon>
        <taxon>Vertebrata</taxon>
        <taxon>Euteleostomi</taxon>
        <taxon>Actinopterygii</taxon>
        <taxon>Neopterygii</taxon>
        <taxon>Teleostei</taxon>
        <taxon>Neoteleostei</taxon>
        <taxon>Acanthomorphata</taxon>
        <taxon>Anabantaria</taxon>
        <taxon>Anabantiformes</taxon>
        <taxon>Channoidei</taxon>
        <taxon>Channidae</taxon>
        <taxon>Channa</taxon>
    </lineage>
</organism>
<dbReference type="Proteomes" id="UP001187415">
    <property type="component" value="Unassembled WGS sequence"/>
</dbReference>
<name>A0AA88SM72_CHASR</name>
<evidence type="ECO:0000313" key="2">
    <source>
        <dbReference type="Proteomes" id="UP001187415"/>
    </source>
</evidence>
<gene>
    <name evidence="1" type="ORF">Q5P01_010764</name>
</gene>
<sequence length="166" mass="19346">MNTMHGLAMQREIMKKKTRVRYLVSLLISEAAAKAKLNLFTIDHKAMIQRLFNSIWTKVMDFQIEVSTETAEGFIKVVLIDLKELLGNEHSILETMMSEDCHDEMVIVDCFAKNLLCPRHSYFLKRIQLCVKRHWPCLLAAGVITARLWFYRPESCVIDINLNKSW</sequence>